<dbReference type="EMBL" id="JAVAMQ010000004">
    <property type="protein sequence ID" value="MDP5306612.1"/>
    <property type="molecule type" value="Genomic_DNA"/>
</dbReference>
<evidence type="ECO:0008006" key="5">
    <source>
        <dbReference type="Google" id="ProtNLM"/>
    </source>
</evidence>
<keyword evidence="2" id="KW-1133">Transmembrane helix</keyword>
<dbReference type="RefSeq" id="WP_305962464.1">
    <property type="nucleotide sequence ID" value="NZ_JAVAMQ010000004.1"/>
</dbReference>
<comment type="caution">
    <text evidence="3">The sequence shown here is derived from an EMBL/GenBank/DDBJ whole genome shotgun (WGS) entry which is preliminary data.</text>
</comment>
<evidence type="ECO:0000256" key="2">
    <source>
        <dbReference type="SAM" id="Phobius"/>
    </source>
</evidence>
<gene>
    <name evidence="3" type="ORF">Q5Y72_05865</name>
</gene>
<dbReference type="Proteomes" id="UP001224997">
    <property type="component" value="Unassembled WGS sequence"/>
</dbReference>
<proteinExistence type="predicted"/>
<keyword evidence="2" id="KW-0812">Transmembrane</keyword>
<feature type="region of interest" description="Disordered" evidence="1">
    <location>
        <begin position="89"/>
        <end position="112"/>
    </location>
</feature>
<evidence type="ECO:0000313" key="4">
    <source>
        <dbReference type="Proteomes" id="UP001224997"/>
    </source>
</evidence>
<reference evidence="3 4" key="1">
    <citation type="submission" date="2023-08" db="EMBL/GenBank/DDBJ databases">
        <authorList>
            <person name="Park J.-S."/>
        </authorList>
    </citation>
    <scope>NUCLEOTIDE SEQUENCE [LARGE SCALE GENOMIC DNA]</scope>
    <source>
        <strain evidence="3 4">2205BS29-5</strain>
    </source>
</reference>
<keyword evidence="4" id="KW-1185">Reference proteome</keyword>
<protein>
    <recommendedName>
        <fullName evidence="5">Type II secretion system protein</fullName>
    </recommendedName>
</protein>
<keyword evidence="2" id="KW-0472">Membrane</keyword>
<name>A0ABT9J9X1_9RHOB</name>
<accession>A0ABT9J9X1</accession>
<feature type="transmembrane region" description="Helical" evidence="2">
    <location>
        <begin position="28"/>
        <end position="50"/>
    </location>
</feature>
<sequence length="112" mass="12127">MTQAELLAALAPPRLPADLARIGWREGLALVSLGLLAAVILFALLAPMLARRPSRRARIRATRGLPVPDRLLAIARILGHLPATLRPAAYGAAPPPGDRQIERLALRSRRPR</sequence>
<evidence type="ECO:0000313" key="3">
    <source>
        <dbReference type="EMBL" id="MDP5306612.1"/>
    </source>
</evidence>
<evidence type="ECO:0000256" key="1">
    <source>
        <dbReference type="SAM" id="MobiDB-lite"/>
    </source>
</evidence>
<organism evidence="3 4">
    <name type="scientific">Paracoccus spongiarum</name>
    <dbReference type="NCBI Taxonomy" id="3064387"/>
    <lineage>
        <taxon>Bacteria</taxon>
        <taxon>Pseudomonadati</taxon>
        <taxon>Pseudomonadota</taxon>
        <taxon>Alphaproteobacteria</taxon>
        <taxon>Rhodobacterales</taxon>
        <taxon>Paracoccaceae</taxon>
        <taxon>Paracoccus</taxon>
    </lineage>
</organism>